<feature type="domain" description="Type II secretion system protein GspE N-terminal" evidence="5">
    <location>
        <begin position="82"/>
        <end position="167"/>
    </location>
</feature>
<dbReference type="SUPFAM" id="SSF160246">
    <property type="entry name" value="EspE N-terminal domain-like"/>
    <property type="match status" value="1"/>
</dbReference>
<evidence type="ECO:0000313" key="6">
    <source>
        <dbReference type="EMBL" id="PZQ47961.1"/>
    </source>
</evidence>
<organism evidence="6 7">
    <name type="scientific">Rhodovulum sulfidophilum</name>
    <name type="common">Rhodobacter sulfidophilus</name>
    <dbReference type="NCBI Taxonomy" id="35806"/>
    <lineage>
        <taxon>Bacteria</taxon>
        <taxon>Pseudomonadati</taxon>
        <taxon>Pseudomonadota</taxon>
        <taxon>Alphaproteobacteria</taxon>
        <taxon>Rhodobacterales</taxon>
        <taxon>Paracoccaceae</taxon>
        <taxon>Rhodovulum</taxon>
    </lineage>
</organism>
<dbReference type="PANTHER" id="PTHR43630:SF1">
    <property type="entry name" value="POLY-BETA-1,6-N-ACETYL-D-GLUCOSAMINE SYNTHASE"/>
    <property type="match status" value="1"/>
</dbReference>
<proteinExistence type="inferred from homology"/>
<dbReference type="Pfam" id="PF13641">
    <property type="entry name" value="Glyco_tranf_2_3"/>
    <property type="match status" value="1"/>
</dbReference>
<evidence type="ECO:0000256" key="3">
    <source>
        <dbReference type="ARBA" id="ARBA00022679"/>
    </source>
</evidence>
<evidence type="ECO:0000313" key="7">
    <source>
        <dbReference type="Proteomes" id="UP000249185"/>
    </source>
</evidence>
<dbReference type="EMBL" id="QFPW01000014">
    <property type="protein sequence ID" value="PZQ47961.1"/>
    <property type="molecule type" value="Genomic_DNA"/>
</dbReference>
<dbReference type="InterPro" id="IPR029044">
    <property type="entry name" value="Nucleotide-diphossugar_trans"/>
</dbReference>
<dbReference type="InterPro" id="IPR007831">
    <property type="entry name" value="T2SS_GspE_N"/>
</dbReference>
<gene>
    <name evidence="6" type="ORF">DI556_15805</name>
</gene>
<keyword evidence="2" id="KW-0328">Glycosyltransferase</keyword>
<evidence type="ECO:0000256" key="1">
    <source>
        <dbReference type="ARBA" id="ARBA00006739"/>
    </source>
</evidence>
<accession>A0A2W5N374</accession>
<dbReference type="Pfam" id="PF05157">
    <property type="entry name" value="MshEN"/>
    <property type="match status" value="1"/>
</dbReference>
<dbReference type="Proteomes" id="UP000249185">
    <property type="component" value="Unassembled WGS sequence"/>
</dbReference>
<dbReference type="Gene3D" id="3.90.550.10">
    <property type="entry name" value="Spore Coat Polysaccharide Biosynthesis Protein SpsA, Chain A"/>
    <property type="match status" value="1"/>
</dbReference>
<comment type="similarity">
    <text evidence="1">Belongs to the glycosyltransferase 2 family.</text>
</comment>
<comment type="caution">
    <text evidence="6">The sequence shown here is derived from an EMBL/GenBank/DDBJ whole genome shotgun (WGS) entry which is preliminary data.</text>
</comment>
<sequence>MASILPFGSAQPGPASFAKGAPTPKPERLGDMLLRAGSVDPTGLAAALEDQRGQDAPLGAILVATGAISGADLNAALARQAGLSRIDLRGNPCDADLVARFDAYACLGLEAVPWRDFGATRVIAIADPRNREAAIAALGAGARETRVVVAAPEEIRATITEVFKSRLRDDARELCPARFSCRAWLRARPGWPARLAPVLLAALLLAAPLLALRALLVWILIANAATMALRLTALFARFRLGPNPIADAPGTIRLADARKLPKVSLLVPLYQEARVARGLLAGLRALDYPPALLDIKLVLEEHDVVTRAALEETPLPPTMEVVSVPADAMRTKPRAMNYALPLCRGEIIGVYDAEDRPDPGQIRAVVARFAEAPPEVACLQGYLDIYNTGQGWLTRCFTLEYAIWFRVILLGVQRLGIPIPLGGTTVFFRRAQLDRIGGWDAHNVTEDADLGMRLARFGYRCEMLPSTTMEEATATPRAWIRQRSRWLKGYAVTWASHMRDPLGLWRDLGPRGFFGFQVLFLGALTSYLAIPLLWGLFLAVYALDSTVWNGFPVWLRSAFFASMMLGQAIMLVTALVAARDAGRRRLIPWIPTLLVYWLLGAVAAYRALVEIFHAPFHWHKTEHGLGGPPDAPPPRGA</sequence>
<name>A0A2W5N374_RHOSU</name>
<feature type="transmembrane region" description="Helical" evidence="4">
    <location>
        <begin position="191"/>
        <end position="210"/>
    </location>
</feature>
<keyword evidence="4" id="KW-1133">Transmembrane helix</keyword>
<keyword evidence="4" id="KW-0472">Membrane</keyword>
<reference evidence="6 7" key="1">
    <citation type="submission" date="2017-08" db="EMBL/GenBank/DDBJ databases">
        <title>Infants hospitalized years apart are colonized by the same room-sourced microbial strains.</title>
        <authorList>
            <person name="Brooks B."/>
            <person name="Olm M.R."/>
            <person name="Firek B.A."/>
            <person name="Baker R."/>
            <person name="Thomas B.C."/>
            <person name="Morowitz M.J."/>
            <person name="Banfield J.F."/>
        </authorList>
    </citation>
    <scope>NUCLEOTIDE SEQUENCE [LARGE SCALE GENOMIC DNA]</scope>
    <source>
        <strain evidence="6">S2_005_002_R2_34</strain>
    </source>
</reference>
<evidence type="ECO:0000259" key="5">
    <source>
        <dbReference type="Pfam" id="PF05157"/>
    </source>
</evidence>
<protein>
    <submittedName>
        <fullName evidence="6">Glycosyl transferase</fullName>
    </submittedName>
</protein>
<feature type="transmembrane region" description="Helical" evidence="4">
    <location>
        <begin position="553"/>
        <end position="577"/>
    </location>
</feature>
<evidence type="ECO:0000256" key="4">
    <source>
        <dbReference type="SAM" id="Phobius"/>
    </source>
</evidence>
<dbReference type="PANTHER" id="PTHR43630">
    <property type="entry name" value="POLY-BETA-1,6-N-ACETYL-D-GLUCOSAMINE SYNTHASE"/>
    <property type="match status" value="1"/>
</dbReference>
<evidence type="ECO:0000256" key="2">
    <source>
        <dbReference type="ARBA" id="ARBA00022676"/>
    </source>
</evidence>
<keyword evidence="3 6" id="KW-0808">Transferase</keyword>
<dbReference type="GO" id="GO:0016757">
    <property type="term" value="F:glycosyltransferase activity"/>
    <property type="evidence" value="ECO:0007669"/>
    <property type="project" value="UniProtKB-KW"/>
</dbReference>
<feature type="transmembrane region" description="Helical" evidence="4">
    <location>
        <begin position="589"/>
        <end position="608"/>
    </location>
</feature>
<feature type="transmembrane region" description="Helical" evidence="4">
    <location>
        <begin position="518"/>
        <end position="541"/>
    </location>
</feature>
<dbReference type="SUPFAM" id="SSF53448">
    <property type="entry name" value="Nucleotide-diphospho-sugar transferases"/>
    <property type="match status" value="1"/>
</dbReference>
<dbReference type="AlphaFoldDB" id="A0A2W5N374"/>
<dbReference type="InterPro" id="IPR037257">
    <property type="entry name" value="T2SS_E_N_sf"/>
</dbReference>
<keyword evidence="4" id="KW-0812">Transmembrane</keyword>